<dbReference type="Pfam" id="PF00903">
    <property type="entry name" value="Glyoxalase"/>
    <property type="match status" value="1"/>
</dbReference>
<dbReference type="InterPro" id="IPR037523">
    <property type="entry name" value="VOC_core"/>
</dbReference>
<comment type="caution">
    <text evidence="3">The sequence shown here is derived from an EMBL/GenBank/DDBJ whole genome shotgun (WGS) entry which is preliminary data.</text>
</comment>
<organism evidence="3">
    <name type="scientific">mine drainage metagenome</name>
    <dbReference type="NCBI Taxonomy" id="410659"/>
    <lineage>
        <taxon>unclassified sequences</taxon>
        <taxon>metagenomes</taxon>
        <taxon>ecological metagenomes</taxon>
    </lineage>
</organism>
<name>E6Q413_9ZZZZ</name>
<evidence type="ECO:0000256" key="1">
    <source>
        <dbReference type="SAM" id="MobiDB-lite"/>
    </source>
</evidence>
<dbReference type="PANTHER" id="PTHR36503">
    <property type="entry name" value="BLR2520 PROTEIN"/>
    <property type="match status" value="1"/>
</dbReference>
<feature type="domain" description="VOC" evidence="2">
    <location>
        <begin position="51"/>
        <end position="184"/>
    </location>
</feature>
<dbReference type="EMBL" id="CABO01000028">
    <property type="protein sequence ID" value="CBI01972.1"/>
    <property type="molecule type" value="Genomic_DNA"/>
</dbReference>
<dbReference type="InterPro" id="IPR004360">
    <property type="entry name" value="Glyas_Fos-R_dOase_dom"/>
</dbReference>
<protein>
    <recommendedName>
        <fullName evidence="2">VOC domain-containing protein</fullName>
    </recommendedName>
</protein>
<feature type="compositionally biased region" description="Basic residues" evidence="1">
    <location>
        <begin position="1"/>
        <end position="22"/>
    </location>
</feature>
<evidence type="ECO:0000313" key="3">
    <source>
        <dbReference type="EMBL" id="CBI01972.1"/>
    </source>
</evidence>
<dbReference type="SUPFAM" id="SSF54593">
    <property type="entry name" value="Glyoxalase/Bleomycin resistance protein/Dihydroxybiphenyl dioxygenase"/>
    <property type="match status" value="1"/>
</dbReference>
<dbReference type="PROSITE" id="PS51819">
    <property type="entry name" value="VOC"/>
    <property type="match status" value="1"/>
</dbReference>
<sequence>MRSKASKRPRRSSRSAPSRRRISACSGISGSRRRESESVSRGKDLYMSAPTFSQINLVCRNVEASIVFYGKLGVDLPSDRVWRTPTGGHHASGISQGDGQEIHFDLDSEAFARHWNSAWSAQREIAGRVVIGFAVSTRAEVDDLYRAMTESGYRGLQEPYDALWGSRYAILADPDGNAVGLMSPVSPDKRSPAPDL</sequence>
<gene>
    <name evidence="3" type="ORF">CARN4_2167</name>
</gene>
<reference evidence="3" key="1">
    <citation type="submission" date="2009-10" db="EMBL/GenBank/DDBJ databases">
        <title>Diversity of trophic interactions inside an arsenic-rich microbial ecosystem.</title>
        <authorList>
            <person name="Bertin P.N."/>
            <person name="Heinrich-Salmeron A."/>
            <person name="Pelletier E."/>
            <person name="Goulhen-Chollet F."/>
            <person name="Arsene-Ploetze F."/>
            <person name="Gallien S."/>
            <person name="Calteau A."/>
            <person name="Vallenet D."/>
            <person name="Casiot C."/>
            <person name="Chane-Woon-Ming B."/>
            <person name="Giloteaux L."/>
            <person name="Barakat M."/>
            <person name="Bonnefoy V."/>
            <person name="Bruneel O."/>
            <person name="Chandler M."/>
            <person name="Cleiss J."/>
            <person name="Duran R."/>
            <person name="Elbaz-Poulichet F."/>
            <person name="Fonknechten N."/>
            <person name="Lauga B."/>
            <person name="Mornico D."/>
            <person name="Ortet P."/>
            <person name="Schaeffer C."/>
            <person name="Siguier P."/>
            <person name="Alexander Thil Smith A."/>
            <person name="Van Dorsselaer A."/>
            <person name="Weissenbach J."/>
            <person name="Medigue C."/>
            <person name="Le Paslier D."/>
        </authorList>
    </citation>
    <scope>NUCLEOTIDE SEQUENCE</scope>
</reference>
<accession>E6Q413</accession>
<feature type="region of interest" description="Disordered" evidence="1">
    <location>
        <begin position="1"/>
        <end position="40"/>
    </location>
</feature>
<dbReference type="InterPro" id="IPR029068">
    <property type="entry name" value="Glyas_Bleomycin-R_OHBP_Dase"/>
</dbReference>
<dbReference type="Gene3D" id="3.10.180.10">
    <property type="entry name" value="2,3-Dihydroxybiphenyl 1,2-Dioxygenase, domain 1"/>
    <property type="match status" value="1"/>
</dbReference>
<evidence type="ECO:0000259" key="2">
    <source>
        <dbReference type="PROSITE" id="PS51819"/>
    </source>
</evidence>
<dbReference type="PANTHER" id="PTHR36503:SF3">
    <property type="entry name" value="BLR0126 PROTEIN"/>
    <property type="match status" value="1"/>
</dbReference>
<proteinExistence type="predicted"/>
<dbReference type="AlphaFoldDB" id="E6Q413"/>